<dbReference type="InterPro" id="IPR036412">
    <property type="entry name" value="HAD-like_sf"/>
</dbReference>
<organism evidence="2 3">
    <name type="scientific">Thermoproteota archaeon</name>
    <dbReference type="NCBI Taxonomy" id="2056631"/>
    <lineage>
        <taxon>Archaea</taxon>
        <taxon>Thermoproteota</taxon>
    </lineage>
</organism>
<protein>
    <recommendedName>
        <fullName evidence="1">Polynucleotide kinase PNKP phosphatase domain-containing protein</fullName>
    </recommendedName>
</protein>
<evidence type="ECO:0000313" key="3">
    <source>
        <dbReference type="Proteomes" id="UP000278475"/>
    </source>
</evidence>
<dbReference type="AlphaFoldDB" id="A0A497EKQ2"/>
<reference evidence="2 3" key="1">
    <citation type="submission" date="2018-06" db="EMBL/GenBank/DDBJ databases">
        <title>Extensive metabolic versatility and redundancy in microbially diverse, dynamic hydrothermal sediments.</title>
        <authorList>
            <person name="Dombrowski N."/>
            <person name="Teske A."/>
            <person name="Baker B.J."/>
        </authorList>
    </citation>
    <scope>NUCLEOTIDE SEQUENCE [LARGE SCALE GENOMIC DNA]</scope>
    <source>
        <strain evidence="2">B66_G16</strain>
    </source>
</reference>
<feature type="domain" description="Polynucleotide kinase PNKP phosphatase" evidence="1">
    <location>
        <begin position="26"/>
        <end position="164"/>
    </location>
</feature>
<dbReference type="Gene3D" id="3.40.50.1000">
    <property type="entry name" value="HAD superfamily/HAD-like"/>
    <property type="match status" value="1"/>
</dbReference>
<dbReference type="Proteomes" id="UP000278475">
    <property type="component" value="Unassembled WGS sequence"/>
</dbReference>
<dbReference type="InterPro" id="IPR023214">
    <property type="entry name" value="HAD_sf"/>
</dbReference>
<dbReference type="InterPro" id="IPR056782">
    <property type="entry name" value="HAD_PNKP"/>
</dbReference>
<accession>A0A497EKQ2</accession>
<evidence type="ECO:0000313" key="2">
    <source>
        <dbReference type="EMBL" id="RLE47003.1"/>
    </source>
</evidence>
<sequence length="174" mass="20886">MPQVSPEQLRQEIIGVLKELREALKPKAVVFDLDGVLVDSSERYAKCKEEAGNDRRKFWECFLSEKYMDLDKPREDVVKILRGYLVKRYRIIILTGRIRQTHAAKTRKQLRKWGIYYHEIVFREKGDYRKDHVYKLEELARLMERYMIEVVYDDSTKVLDAIKKRYPQVKVCKV</sequence>
<dbReference type="SUPFAM" id="SSF56784">
    <property type="entry name" value="HAD-like"/>
    <property type="match status" value="1"/>
</dbReference>
<dbReference type="EMBL" id="QMQV01000155">
    <property type="protein sequence ID" value="RLE47003.1"/>
    <property type="molecule type" value="Genomic_DNA"/>
</dbReference>
<gene>
    <name evidence="2" type="ORF">DRJ31_09450</name>
</gene>
<dbReference type="Pfam" id="PF25109">
    <property type="entry name" value="HAD_PNKP"/>
    <property type="match status" value="1"/>
</dbReference>
<name>A0A497EKQ2_9CREN</name>
<evidence type="ECO:0000259" key="1">
    <source>
        <dbReference type="Pfam" id="PF25109"/>
    </source>
</evidence>
<proteinExistence type="predicted"/>
<comment type="caution">
    <text evidence="2">The sequence shown here is derived from an EMBL/GenBank/DDBJ whole genome shotgun (WGS) entry which is preliminary data.</text>
</comment>